<evidence type="ECO:0000256" key="18">
    <source>
        <dbReference type="SAM" id="MobiDB-lite"/>
    </source>
</evidence>
<evidence type="ECO:0000256" key="6">
    <source>
        <dbReference type="ARBA" id="ARBA00022527"/>
    </source>
</evidence>
<keyword evidence="10 16" id="KW-0547">Nucleotide-binding</keyword>
<dbReference type="PANTHER" id="PTHR48012">
    <property type="entry name" value="STERILE20-LIKE KINASE, ISOFORM B-RELATED"/>
    <property type="match status" value="1"/>
</dbReference>
<proteinExistence type="inferred from homology"/>
<evidence type="ECO:0000256" key="3">
    <source>
        <dbReference type="ARBA" id="ARBA00008874"/>
    </source>
</evidence>
<evidence type="ECO:0000256" key="14">
    <source>
        <dbReference type="ARBA" id="ARBA00047899"/>
    </source>
</evidence>
<keyword evidence="13" id="KW-0460">Magnesium</keyword>
<feature type="region of interest" description="Disordered" evidence="18">
    <location>
        <begin position="318"/>
        <end position="368"/>
    </location>
</feature>
<keyword evidence="8" id="KW-0808">Transferase</keyword>
<keyword evidence="11" id="KW-0418">Kinase</keyword>
<dbReference type="CDD" id="cd06609">
    <property type="entry name" value="STKc_MST3_like"/>
    <property type="match status" value="1"/>
</dbReference>
<comment type="subcellular location">
    <subcellularLocation>
        <location evidence="2">Cytoplasm</location>
    </subcellularLocation>
</comment>
<evidence type="ECO:0000256" key="16">
    <source>
        <dbReference type="PROSITE-ProRule" id="PRU10141"/>
    </source>
</evidence>
<evidence type="ECO:0000256" key="17">
    <source>
        <dbReference type="SAM" id="Coils"/>
    </source>
</evidence>
<dbReference type="VEuPathDB" id="FungiDB:BDEG_24115"/>
<dbReference type="SUPFAM" id="SSF56112">
    <property type="entry name" value="Protein kinase-like (PK-like)"/>
    <property type="match status" value="1"/>
</dbReference>
<dbReference type="InterPro" id="IPR011009">
    <property type="entry name" value="Kinase-like_dom_sf"/>
</dbReference>
<feature type="compositionally biased region" description="Polar residues" evidence="18">
    <location>
        <begin position="318"/>
        <end position="352"/>
    </location>
</feature>
<evidence type="ECO:0000256" key="15">
    <source>
        <dbReference type="ARBA" id="ARBA00048679"/>
    </source>
</evidence>
<evidence type="ECO:0000256" key="8">
    <source>
        <dbReference type="ARBA" id="ARBA00022679"/>
    </source>
</evidence>
<gene>
    <name evidence="20" type="ORF">BDEG_24115</name>
</gene>
<dbReference type="PROSITE" id="PS00107">
    <property type="entry name" value="PROTEIN_KINASE_ATP"/>
    <property type="match status" value="1"/>
</dbReference>
<dbReference type="STRING" id="403673.A0A177WLN8"/>
<evidence type="ECO:0000256" key="10">
    <source>
        <dbReference type="ARBA" id="ARBA00022741"/>
    </source>
</evidence>
<evidence type="ECO:0000256" key="4">
    <source>
        <dbReference type="ARBA" id="ARBA00012513"/>
    </source>
</evidence>
<dbReference type="InterPro" id="IPR050629">
    <property type="entry name" value="STE20/SPS1-PAK"/>
</dbReference>
<evidence type="ECO:0000313" key="20">
    <source>
        <dbReference type="EMBL" id="OAJ40370.1"/>
    </source>
</evidence>
<dbReference type="Proteomes" id="UP000077115">
    <property type="component" value="Unassembled WGS sequence"/>
</dbReference>
<evidence type="ECO:0000256" key="1">
    <source>
        <dbReference type="ARBA" id="ARBA00001946"/>
    </source>
</evidence>
<evidence type="ECO:0000256" key="5">
    <source>
        <dbReference type="ARBA" id="ARBA00022490"/>
    </source>
</evidence>
<comment type="catalytic activity">
    <reaction evidence="15">
        <text>L-seryl-[protein] + ATP = O-phospho-L-seryl-[protein] + ADP + H(+)</text>
        <dbReference type="Rhea" id="RHEA:17989"/>
        <dbReference type="Rhea" id="RHEA-COMP:9863"/>
        <dbReference type="Rhea" id="RHEA-COMP:11604"/>
        <dbReference type="ChEBI" id="CHEBI:15378"/>
        <dbReference type="ChEBI" id="CHEBI:29999"/>
        <dbReference type="ChEBI" id="CHEBI:30616"/>
        <dbReference type="ChEBI" id="CHEBI:83421"/>
        <dbReference type="ChEBI" id="CHEBI:456216"/>
        <dbReference type="EC" id="2.7.11.1"/>
    </reaction>
</comment>
<dbReference type="PROSITE" id="PS50011">
    <property type="entry name" value="PROTEIN_KINASE_DOM"/>
    <property type="match status" value="1"/>
</dbReference>
<name>A0A177WLN8_BATDL</name>
<dbReference type="OrthoDB" id="248923at2759"/>
<feature type="region of interest" description="Disordered" evidence="18">
    <location>
        <begin position="282"/>
        <end position="306"/>
    </location>
</feature>
<keyword evidence="6" id="KW-0723">Serine/threonine-protein kinase</keyword>
<evidence type="ECO:0000256" key="13">
    <source>
        <dbReference type="ARBA" id="ARBA00022842"/>
    </source>
</evidence>
<evidence type="ECO:0000256" key="11">
    <source>
        <dbReference type="ARBA" id="ARBA00022777"/>
    </source>
</evidence>
<keyword evidence="5" id="KW-0963">Cytoplasm</keyword>
<protein>
    <recommendedName>
        <fullName evidence="4">non-specific serine/threonine protein kinase</fullName>
        <ecNumber evidence="4">2.7.11.1</ecNumber>
    </recommendedName>
</protein>
<feature type="binding site" evidence="16">
    <location>
        <position position="36"/>
    </location>
    <ligand>
        <name>ATP</name>
        <dbReference type="ChEBI" id="CHEBI:30616"/>
    </ligand>
</feature>
<reference evidence="20 21" key="2">
    <citation type="submission" date="2016-05" db="EMBL/GenBank/DDBJ databases">
        <title>Lineage-specific infection strategies underlie the spectrum of fungal disease in amphibians.</title>
        <authorList>
            <person name="Cuomo C.A."/>
            <person name="Farrer R.A."/>
            <person name="James T."/>
            <person name="Longcore J."/>
            <person name="Birren B."/>
        </authorList>
    </citation>
    <scope>NUCLEOTIDE SEQUENCE [LARGE SCALE GENOMIC DNA]</scope>
    <source>
        <strain evidence="20 21">JEL423</strain>
    </source>
</reference>
<evidence type="ECO:0000313" key="21">
    <source>
        <dbReference type="Proteomes" id="UP000077115"/>
    </source>
</evidence>
<sequence length="497" mass="55138">MDPEQLYEKHERIGRGSFGEVYKGISLQTRESVAIKIIDLDEAEDDIEDIQQEISIMSQLDSYYTTKYYGSYMKGSKLWIIMEYCQGGSCLDLLKPGPFEEVYISIVLRELLMGLDHLHSEGKLHRDIKAANILICADGRVKLADFGVSGQLTATMTKKNTFVGTPFWMAPEVIHQVGYDAKADIWSLGITAIELAKGDPPYADMHPMRVLFLIPKNDPPTLEGNFSKAFKEFVALCLQKDAEKRPTAKELLKHRFIKTPRKTSFLTELIDRHQRWQAEKMASLPLQPTQEPGSDEEDEDFGVTGGGTWDFGTIKASLSSKGKVPQRSTNTGLLQKQLRSTDTPNSPNSASRTIAVPPPPPPKPGWASQRIASANARDNDSTSDFKDTKSAVTTTIPDATPRYYLSNINTTSNTVRMARPINLSELSQEKAEPIAILNSKVQDIIEKFGTALSPNARNALVKAFADAEQESKEAVEEILTGFAQTSFTTNPMEIAPN</sequence>
<dbReference type="AlphaFoldDB" id="A0A177WLN8"/>
<dbReference type="PANTHER" id="PTHR48012:SF10">
    <property type="entry name" value="FI20177P1"/>
    <property type="match status" value="1"/>
</dbReference>
<dbReference type="Pfam" id="PF00069">
    <property type="entry name" value="Pkinase"/>
    <property type="match status" value="1"/>
</dbReference>
<dbReference type="eggNOG" id="KOG0201">
    <property type="taxonomic scope" value="Eukaryota"/>
</dbReference>
<dbReference type="EMBL" id="DS022304">
    <property type="protein sequence ID" value="OAJ40370.1"/>
    <property type="molecule type" value="Genomic_DNA"/>
</dbReference>
<feature type="domain" description="Protein kinase" evidence="19">
    <location>
        <begin position="7"/>
        <end position="257"/>
    </location>
</feature>
<evidence type="ECO:0000256" key="9">
    <source>
        <dbReference type="ARBA" id="ARBA00022723"/>
    </source>
</evidence>
<accession>A0A177WLN8</accession>
<evidence type="ECO:0000256" key="12">
    <source>
        <dbReference type="ARBA" id="ARBA00022840"/>
    </source>
</evidence>
<comment type="similarity">
    <text evidence="3">Belongs to the protein kinase superfamily. STE Ser/Thr protein kinase family. STE20 subfamily.</text>
</comment>
<dbReference type="GO" id="GO:0046872">
    <property type="term" value="F:metal ion binding"/>
    <property type="evidence" value="ECO:0007669"/>
    <property type="project" value="UniProtKB-KW"/>
</dbReference>
<dbReference type="InterPro" id="IPR017441">
    <property type="entry name" value="Protein_kinase_ATP_BS"/>
</dbReference>
<feature type="coiled-coil region" evidence="17">
    <location>
        <begin position="33"/>
        <end position="60"/>
    </location>
</feature>
<comment type="cofactor">
    <cofactor evidence="1">
        <name>Mg(2+)</name>
        <dbReference type="ChEBI" id="CHEBI:18420"/>
    </cofactor>
</comment>
<reference evidence="20 21" key="1">
    <citation type="submission" date="2006-10" db="EMBL/GenBank/DDBJ databases">
        <title>The Genome Sequence of Batrachochytrium dendrobatidis JEL423.</title>
        <authorList>
            <consortium name="The Broad Institute Genome Sequencing Platform"/>
            <person name="Birren B."/>
            <person name="Lander E."/>
            <person name="Galagan J."/>
            <person name="Cuomo C."/>
            <person name="Devon K."/>
            <person name="Jaffe D."/>
            <person name="Butler J."/>
            <person name="Alvarez P."/>
            <person name="Gnerre S."/>
            <person name="Grabherr M."/>
            <person name="Kleber M."/>
            <person name="Mauceli E."/>
            <person name="Brockman W."/>
            <person name="Young S."/>
            <person name="LaButti K."/>
            <person name="Sykes S."/>
            <person name="DeCaprio D."/>
            <person name="Crawford M."/>
            <person name="Koehrsen M."/>
            <person name="Engels R."/>
            <person name="Montgomery P."/>
            <person name="Pearson M."/>
            <person name="Howarth C."/>
            <person name="Larson L."/>
            <person name="White J."/>
            <person name="O'Leary S."/>
            <person name="Kodira C."/>
            <person name="Zeng Q."/>
            <person name="Yandava C."/>
            <person name="Alvarado L."/>
            <person name="Longcore J."/>
            <person name="James T."/>
        </authorList>
    </citation>
    <scope>NUCLEOTIDE SEQUENCE [LARGE SCALE GENOMIC DNA]</scope>
    <source>
        <strain evidence="20 21">JEL423</strain>
    </source>
</reference>
<keyword evidence="17" id="KW-0175">Coiled coil</keyword>
<dbReference type="Gene3D" id="1.10.510.10">
    <property type="entry name" value="Transferase(Phosphotransferase) domain 1"/>
    <property type="match status" value="1"/>
</dbReference>
<dbReference type="GO" id="GO:0005737">
    <property type="term" value="C:cytoplasm"/>
    <property type="evidence" value="ECO:0007669"/>
    <property type="project" value="UniProtKB-SubCell"/>
</dbReference>
<dbReference type="GO" id="GO:0004674">
    <property type="term" value="F:protein serine/threonine kinase activity"/>
    <property type="evidence" value="ECO:0007669"/>
    <property type="project" value="UniProtKB-KW"/>
</dbReference>
<dbReference type="SMART" id="SM00220">
    <property type="entry name" value="S_TKc"/>
    <property type="match status" value="1"/>
</dbReference>
<dbReference type="Gene3D" id="3.30.200.20">
    <property type="entry name" value="Phosphorylase Kinase, domain 1"/>
    <property type="match status" value="1"/>
</dbReference>
<keyword evidence="7" id="KW-0597">Phosphoprotein</keyword>
<evidence type="ECO:0000259" key="19">
    <source>
        <dbReference type="PROSITE" id="PS50011"/>
    </source>
</evidence>
<evidence type="ECO:0000256" key="2">
    <source>
        <dbReference type="ARBA" id="ARBA00004496"/>
    </source>
</evidence>
<keyword evidence="9" id="KW-0479">Metal-binding</keyword>
<dbReference type="InterPro" id="IPR000719">
    <property type="entry name" value="Prot_kinase_dom"/>
</dbReference>
<evidence type="ECO:0000256" key="7">
    <source>
        <dbReference type="ARBA" id="ARBA00022553"/>
    </source>
</evidence>
<dbReference type="FunFam" id="1.10.510.10:FF:000411">
    <property type="entry name" value="Probable Ste20-like kinase Don3"/>
    <property type="match status" value="1"/>
</dbReference>
<keyword evidence="12 16" id="KW-0067">ATP-binding</keyword>
<dbReference type="EC" id="2.7.11.1" evidence="4"/>
<organism evidence="20 21">
    <name type="scientific">Batrachochytrium dendrobatidis (strain JEL423)</name>
    <dbReference type="NCBI Taxonomy" id="403673"/>
    <lineage>
        <taxon>Eukaryota</taxon>
        <taxon>Fungi</taxon>
        <taxon>Fungi incertae sedis</taxon>
        <taxon>Chytridiomycota</taxon>
        <taxon>Chytridiomycota incertae sedis</taxon>
        <taxon>Chytridiomycetes</taxon>
        <taxon>Rhizophydiales</taxon>
        <taxon>Rhizophydiales incertae sedis</taxon>
        <taxon>Batrachochytrium</taxon>
    </lineage>
</organism>
<comment type="catalytic activity">
    <reaction evidence="14">
        <text>L-threonyl-[protein] + ATP = O-phospho-L-threonyl-[protein] + ADP + H(+)</text>
        <dbReference type="Rhea" id="RHEA:46608"/>
        <dbReference type="Rhea" id="RHEA-COMP:11060"/>
        <dbReference type="Rhea" id="RHEA-COMP:11605"/>
        <dbReference type="ChEBI" id="CHEBI:15378"/>
        <dbReference type="ChEBI" id="CHEBI:30013"/>
        <dbReference type="ChEBI" id="CHEBI:30616"/>
        <dbReference type="ChEBI" id="CHEBI:61977"/>
        <dbReference type="ChEBI" id="CHEBI:456216"/>
        <dbReference type="EC" id="2.7.11.1"/>
    </reaction>
</comment>
<dbReference type="GO" id="GO:0005524">
    <property type="term" value="F:ATP binding"/>
    <property type="evidence" value="ECO:0007669"/>
    <property type="project" value="UniProtKB-UniRule"/>
</dbReference>